<name>A0A232LM22_9EURO</name>
<reference evidence="2 3" key="1">
    <citation type="journal article" date="2015" name="Environ. Microbiol.">
        <title>Metagenome sequence of Elaphomyces granulatus from sporocarp tissue reveals Ascomycota ectomycorrhizal fingerprints of genome expansion and a Proteobacteria-rich microbiome.</title>
        <authorList>
            <person name="Quandt C.A."/>
            <person name="Kohler A."/>
            <person name="Hesse C.N."/>
            <person name="Sharpton T.J."/>
            <person name="Martin F."/>
            <person name="Spatafora J.W."/>
        </authorList>
    </citation>
    <scope>NUCLEOTIDE SEQUENCE [LARGE SCALE GENOMIC DNA]</scope>
    <source>
        <strain evidence="2 3">OSC145934</strain>
    </source>
</reference>
<dbReference type="SUPFAM" id="SSF56349">
    <property type="entry name" value="DNA breaking-rejoining enzymes"/>
    <property type="match status" value="1"/>
</dbReference>
<dbReference type="OrthoDB" id="4325529at2759"/>
<dbReference type="Gene3D" id="1.10.443.20">
    <property type="entry name" value="Centromere DNA-binding protein complex CBF3 subunit, domain 2"/>
    <property type="match status" value="1"/>
</dbReference>
<evidence type="ECO:0000313" key="3">
    <source>
        <dbReference type="Proteomes" id="UP000243515"/>
    </source>
</evidence>
<dbReference type="InterPro" id="IPR011010">
    <property type="entry name" value="DNA_brk_join_enz"/>
</dbReference>
<dbReference type="EMBL" id="NPHW01007516">
    <property type="protein sequence ID" value="OXV05154.1"/>
    <property type="molecule type" value="Genomic_DNA"/>
</dbReference>
<dbReference type="Pfam" id="PF16787">
    <property type="entry name" value="NDC10_II"/>
    <property type="match status" value="1"/>
</dbReference>
<protein>
    <recommendedName>
        <fullName evidence="1">Ndc10 domain-containing protein</fullName>
    </recommendedName>
</protein>
<proteinExistence type="predicted"/>
<keyword evidence="3" id="KW-1185">Reference proteome</keyword>
<dbReference type="GO" id="GO:0003677">
    <property type="term" value="F:DNA binding"/>
    <property type="evidence" value="ECO:0007669"/>
    <property type="project" value="InterPro"/>
</dbReference>
<gene>
    <name evidence="2" type="ORF">Egran_07078</name>
</gene>
<evidence type="ECO:0000259" key="1">
    <source>
        <dbReference type="Pfam" id="PF16787"/>
    </source>
</evidence>
<dbReference type="AlphaFoldDB" id="A0A232LM22"/>
<feature type="domain" description="Ndc10" evidence="1">
    <location>
        <begin position="42"/>
        <end position="166"/>
    </location>
</feature>
<dbReference type="Proteomes" id="UP000243515">
    <property type="component" value="Unassembled WGS sequence"/>
</dbReference>
<organism evidence="2 3">
    <name type="scientific">Elaphomyces granulatus</name>
    <dbReference type="NCBI Taxonomy" id="519963"/>
    <lineage>
        <taxon>Eukaryota</taxon>
        <taxon>Fungi</taxon>
        <taxon>Dikarya</taxon>
        <taxon>Ascomycota</taxon>
        <taxon>Pezizomycotina</taxon>
        <taxon>Eurotiomycetes</taxon>
        <taxon>Eurotiomycetidae</taxon>
        <taxon>Eurotiales</taxon>
        <taxon>Elaphomycetaceae</taxon>
        <taxon>Elaphomyces</taxon>
    </lineage>
</organism>
<sequence>MMAFVRELWSGNRYVDQGLRTLLDFLGGTISSYASYDDRLNLPMWGTKDATHPLDATTQRHWIRETFKKIGYASTQTSHSGRKSGAQWAEIAGVNDEEIRRAGKWNDIPNLPHNFIRTVADHPNEGHYFVDRAQIQPPVSLAVPEVVLELDAMRREFVKLSNTVQQGFERTNRQQQDLEEMLAGASIQYGPRQPPGLTTATAPTALAAHCPRCSRCSRCRCHRYRHYHYRRHHRRHRYRHSPIHNGPVRLQGSGHLVEVATQNRDPLEVVQSFEDVRVARSKSLNWMWETWVPQQKAARGG</sequence>
<dbReference type="InterPro" id="IPR038279">
    <property type="entry name" value="Ndc10_dom2_sf"/>
</dbReference>
<accession>A0A232LM22</accession>
<evidence type="ECO:0000313" key="2">
    <source>
        <dbReference type="EMBL" id="OXV05154.1"/>
    </source>
</evidence>
<comment type="caution">
    <text evidence="2">The sequence shown here is derived from an EMBL/GenBank/DDBJ whole genome shotgun (WGS) entry which is preliminary data.</text>
</comment>
<dbReference type="InterPro" id="IPR031872">
    <property type="entry name" value="NDC10_II"/>
</dbReference>